<protein>
    <recommendedName>
        <fullName evidence="5">F-box domain-containing protein</fullName>
    </recommendedName>
</protein>
<evidence type="ECO:0000256" key="1">
    <source>
        <dbReference type="PROSITE-ProRule" id="PRU00221"/>
    </source>
</evidence>
<evidence type="ECO:0008006" key="5">
    <source>
        <dbReference type="Google" id="ProtNLM"/>
    </source>
</evidence>
<feature type="repeat" description="WD" evidence="1">
    <location>
        <begin position="205"/>
        <end position="235"/>
    </location>
</feature>
<dbReference type="InterPro" id="IPR015943">
    <property type="entry name" value="WD40/YVTN_repeat-like_dom_sf"/>
</dbReference>
<evidence type="ECO:0000313" key="4">
    <source>
        <dbReference type="Proteomes" id="UP001165060"/>
    </source>
</evidence>
<dbReference type="Pfam" id="PF00400">
    <property type="entry name" value="WD40"/>
    <property type="match status" value="1"/>
</dbReference>
<comment type="caution">
    <text evidence="3">The sequence shown here is derived from an EMBL/GenBank/DDBJ whole genome shotgun (WGS) entry which is preliminary data.</text>
</comment>
<dbReference type="Gene3D" id="2.130.10.10">
    <property type="entry name" value="YVTN repeat-like/Quinoprotein amine dehydrogenase"/>
    <property type="match status" value="1"/>
</dbReference>
<dbReference type="SMART" id="SM00320">
    <property type="entry name" value="WD40"/>
    <property type="match status" value="4"/>
</dbReference>
<dbReference type="SUPFAM" id="SSF50978">
    <property type="entry name" value="WD40 repeat-like"/>
    <property type="match status" value="1"/>
</dbReference>
<dbReference type="EMBL" id="BRYB01006626">
    <property type="protein sequence ID" value="GMI53539.1"/>
    <property type="molecule type" value="Genomic_DNA"/>
</dbReference>
<gene>
    <name evidence="3" type="ORF">TeGR_g6766</name>
</gene>
<dbReference type="InterPro" id="IPR036322">
    <property type="entry name" value="WD40_repeat_dom_sf"/>
</dbReference>
<keyword evidence="4" id="KW-1185">Reference proteome</keyword>
<sequence length="515" mass="54913">MRVPDDVLLHHLLFFLPSLSSLFAFSLMCRRTSELVSLASDSVFEALYRCEIGRPERALAWLPPPRPERRWRSLCVSQHALRSELCRLPAPAGVDAEAEHRLIYQIMEGGLPVPAGRGALKTDIGVGYFSLTAGKSGTSLLAGDFGGLKVVGAGRAGLSTFCSAHGSVLAVATHPDNAGCVFVGTDDGCVCVVPDVGRAGYRWNDEAHDNEVTALALAPGGLLSSSLDTTIVLWSSALSDLTLSAHRRIAQHSSGFLCVLAFSDSLVIGGDRKGNVTVWERPIVPFVGGCSQDSSAEPPSYLRVQKCYGCSKKGKVGKTVVISVLEKGPDAPPVQREGGFGTGPLTAPVRTLYSANNYGEIRTWRYVGNYEHATDPTRSQLHASLAHTHTFQAHESAVDNVLVVGNLLLTTGKESRIRVWGGDSRTGWHEGLLCELVVGANKDQSNTRSIIDPRWDQRKVVGLSFVDGNLVGLRQDGVMTKFAFECKAPGGAPKRGSAEGGGGEAGQKAKVSKKG</sequence>
<evidence type="ECO:0000256" key="2">
    <source>
        <dbReference type="SAM" id="MobiDB-lite"/>
    </source>
</evidence>
<reference evidence="3 4" key="1">
    <citation type="journal article" date="2023" name="Commun. Biol.">
        <title>Genome analysis of Parmales, the sister group of diatoms, reveals the evolutionary specialization of diatoms from phago-mixotrophs to photoautotrophs.</title>
        <authorList>
            <person name="Ban H."/>
            <person name="Sato S."/>
            <person name="Yoshikawa S."/>
            <person name="Yamada K."/>
            <person name="Nakamura Y."/>
            <person name="Ichinomiya M."/>
            <person name="Sato N."/>
            <person name="Blanc-Mathieu R."/>
            <person name="Endo H."/>
            <person name="Kuwata A."/>
            <person name="Ogata H."/>
        </authorList>
    </citation>
    <scope>NUCLEOTIDE SEQUENCE [LARGE SCALE GENOMIC DNA]</scope>
</reference>
<accession>A0ABQ6NB10</accession>
<feature type="region of interest" description="Disordered" evidence="2">
    <location>
        <begin position="488"/>
        <end position="515"/>
    </location>
</feature>
<dbReference type="Proteomes" id="UP001165060">
    <property type="component" value="Unassembled WGS sequence"/>
</dbReference>
<proteinExistence type="predicted"/>
<dbReference type="InterPro" id="IPR001680">
    <property type="entry name" value="WD40_rpt"/>
</dbReference>
<dbReference type="PANTHER" id="PTHR22844">
    <property type="entry name" value="F-BOX AND WD40 DOMAIN PROTEIN"/>
    <property type="match status" value="1"/>
</dbReference>
<name>A0ABQ6NB10_9STRA</name>
<dbReference type="PROSITE" id="PS50082">
    <property type="entry name" value="WD_REPEATS_2"/>
    <property type="match status" value="1"/>
</dbReference>
<keyword evidence="1" id="KW-0853">WD repeat</keyword>
<evidence type="ECO:0000313" key="3">
    <source>
        <dbReference type="EMBL" id="GMI53539.1"/>
    </source>
</evidence>
<dbReference type="PANTHER" id="PTHR22844:SF387">
    <property type="entry name" value="F3I6.5 PROTEIN"/>
    <property type="match status" value="1"/>
</dbReference>
<organism evidence="3 4">
    <name type="scientific">Tetraparma gracilis</name>
    <dbReference type="NCBI Taxonomy" id="2962635"/>
    <lineage>
        <taxon>Eukaryota</taxon>
        <taxon>Sar</taxon>
        <taxon>Stramenopiles</taxon>
        <taxon>Ochrophyta</taxon>
        <taxon>Bolidophyceae</taxon>
        <taxon>Parmales</taxon>
        <taxon>Triparmaceae</taxon>
        <taxon>Tetraparma</taxon>
    </lineage>
</organism>
<dbReference type="InterPro" id="IPR045182">
    <property type="entry name" value="JINGUBANG-like"/>
</dbReference>